<reference evidence="2" key="1">
    <citation type="journal article" date="2014" name="Front. Microbiol.">
        <title>High frequency of phylogenetically diverse reductive dehalogenase-homologous genes in deep subseafloor sedimentary metagenomes.</title>
        <authorList>
            <person name="Kawai M."/>
            <person name="Futagami T."/>
            <person name="Toyoda A."/>
            <person name="Takaki Y."/>
            <person name="Nishi S."/>
            <person name="Hori S."/>
            <person name="Arai W."/>
            <person name="Tsubouchi T."/>
            <person name="Morono Y."/>
            <person name="Uchiyama I."/>
            <person name="Ito T."/>
            <person name="Fujiyama A."/>
            <person name="Inagaki F."/>
            <person name="Takami H."/>
        </authorList>
    </citation>
    <scope>NUCLEOTIDE SEQUENCE</scope>
    <source>
        <strain evidence="2">Expedition CK06-06</strain>
    </source>
</reference>
<dbReference type="AlphaFoldDB" id="X1N7K6"/>
<protein>
    <submittedName>
        <fullName evidence="2">Uncharacterized protein</fullName>
    </submittedName>
</protein>
<keyword evidence="1" id="KW-1133">Transmembrane helix</keyword>
<gene>
    <name evidence="2" type="ORF">S06H3_16074</name>
</gene>
<organism evidence="2">
    <name type="scientific">marine sediment metagenome</name>
    <dbReference type="NCBI Taxonomy" id="412755"/>
    <lineage>
        <taxon>unclassified sequences</taxon>
        <taxon>metagenomes</taxon>
        <taxon>ecological metagenomes</taxon>
    </lineage>
</organism>
<evidence type="ECO:0000313" key="2">
    <source>
        <dbReference type="EMBL" id="GAI14619.1"/>
    </source>
</evidence>
<proteinExistence type="predicted"/>
<evidence type="ECO:0000256" key="1">
    <source>
        <dbReference type="SAM" id="Phobius"/>
    </source>
</evidence>
<keyword evidence="1" id="KW-0812">Transmembrane</keyword>
<feature type="transmembrane region" description="Helical" evidence="1">
    <location>
        <begin position="15"/>
        <end position="32"/>
    </location>
</feature>
<dbReference type="EMBL" id="BARV01007935">
    <property type="protein sequence ID" value="GAI14619.1"/>
    <property type="molecule type" value="Genomic_DNA"/>
</dbReference>
<name>X1N7K6_9ZZZZ</name>
<keyword evidence="1" id="KW-0472">Membrane</keyword>
<accession>X1N7K6</accession>
<sequence length="111" mass="12555">MPASDVNDRIAKAKGWTYIVTGNQLIGIFIFWRNPEGKPAHRPNFTGTLEGVAGMMRELQDWNLKPCGQGWLYWRTVPEETHFVPENNLGICVGEVWISQHEKEANASTAE</sequence>
<comment type="caution">
    <text evidence="2">The sequence shown here is derived from an EMBL/GenBank/DDBJ whole genome shotgun (WGS) entry which is preliminary data.</text>
</comment>